<organism evidence="3 4">
    <name type="scientific">Cellulomonas denverensis</name>
    <dbReference type="NCBI Taxonomy" id="264297"/>
    <lineage>
        <taxon>Bacteria</taxon>
        <taxon>Bacillati</taxon>
        <taxon>Actinomycetota</taxon>
        <taxon>Actinomycetes</taxon>
        <taxon>Micrococcales</taxon>
        <taxon>Cellulomonadaceae</taxon>
        <taxon>Cellulomonas</taxon>
    </lineage>
</organism>
<gene>
    <name evidence="3" type="ORF">HGA03_09565</name>
</gene>
<dbReference type="Proteomes" id="UP000581206">
    <property type="component" value="Unassembled WGS sequence"/>
</dbReference>
<evidence type="ECO:0000256" key="1">
    <source>
        <dbReference type="SAM" id="MobiDB-lite"/>
    </source>
</evidence>
<dbReference type="Pfam" id="PF07553">
    <property type="entry name" value="Lipoprotein_Ltp"/>
    <property type="match status" value="2"/>
</dbReference>
<dbReference type="AlphaFoldDB" id="A0A7X6KW31"/>
<feature type="domain" description="Putative host cell surface-exposed lipoprotein Ltp-like HTH region" evidence="2">
    <location>
        <begin position="76"/>
        <end position="120"/>
    </location>
</feature>
<evidence type="ECO:0000313" key="4">
    <source>
        <dbReference type="Proteomes" id="UP000581206"/>
    </source>
</evidence>
<name>A0A7X6KW31_9CELL</name>
<feature type="compositionally biased region" description="Low complexity" evidence="1">
    <location>
        <begin position="56"/>
        <end position="67"/>
    </location>
</feature>
<dbReference type="EMBL" id="JAAXOX010000004">
    <property type="protein sequence ID" value="NKY22910.1"/>
    <property type="molecule type" value="Genomic_DNA"/>
</dbReference>
<reference evidence="3 4" key="1">
    <citation type="submission" date="2020-04" db="EMBL/GenBank/DDBJ databases">
        <title>MicrobeNet Type strains.</title>
        <authorList>
            <person name="Nicholson A.C."/>
        </authorList>
    </citation>
    <scope>NUCLEOTIDE SEQUENCE [LARGE SCALE GENOMIC DNA]</scope>
    <source>
        <strain evidence="3 4">ATCC BAA-788</strain>
    </source>
</reference>
<feature type="domain" description="Putative host cell surface-exposed lipoprotein Ltp-like HTH region" evidence="2">
    <location>
        <begin position="128"/>
        <end position="173"/>
    </location>
</feature>
<proteinExistence type="predicted"/>
<comment type="caution">
    <text evidence="3">The sequence shown here is derived from an EMBL/GenBank/DDBJ whole genome shotgun (WGS) entry which is preliminary data.</text>
</comment>
<accession>A0A7X6KW31</accession>
<feature type="region of interest" description="Disordered" evidence="1">
    <location>
        <begin position="1"/>
        <end position="67"/>
    </location>
</feature>
<evidence type="ECO:0000259" key="2">
    <source>
        <dbReference type="Pfam" id="PF07553"/>
    </source>
</evidence>
<dbReference type="Gene3D" id="1.10.10.10">
    <property type="entry name" value="Winged helix-like DNA-binding domain superfamily/Winged helix DNA-binding domain"/>
    <property type="match status" value="2"/>
</dbReference>
<keyword evidence="4" id="KW-1185">Reference proteome</keyword>
<protein>
    <recommendedName>
        <fullName evidence="2">Putative host cell surface-exposed lipoprotein Ltp-like HTH region domain-containing protein</fullName>
    </recommendedName>
</protein>
<feature type="compositionally biased region" description="Basic and acidic residues" evidence="1">
    <location>
        <begin position="29"/>
        <end position="55"/>
    </location>
</feature>
<dbReference type="InterPro" id="IPR036388">
    <property type="entry name" value="WH-like_DNA-bd_sf"/>
</dbReference>
<dbReference type="InterPro" id="IPR011434">
    <property type="entry name" value="Ltp-like_HTH"/>
</dbReference>
<evidence type="ECO:0000313" key="3">
    <source>
        <dbReference type="EMBL" id="NKY22910.1"/>
    </source>
</evidence>
<sequence>MGDSGEVETQAPSGGTDVLPGTQVLLTVVDREAEKAAEEARQAEEQAAEEARQAEEQAAADAAAAAEAARIGNVSQQNAYRSAVSYLDFSAFSRAGLIRQLTSEYGEGYPPEDAEFAVARLEAEGGVDWNAEAAEAAASYLEYSAFSRQGLLDQLTSEYGEQFTPEQAEYGVSTTGL</sequence>